<organism evidence="2 3">
    <name type="scientific">Echinicola vietnamensis (strain DSM 17526 / LMG 23754 / KMM 6221)</name>
    <dbReference type="NCBI Taxonomy" id="926556"/>
    <lineage>
        <taxon>Bacteria</taxon>
        <taxon>Pseudomonadati</taxon>
        <taxon>Bacteroidota</taxon>
        <taxon>Cytophagia</taxon>
        <taxon>Cytophagales</taxon>
        <taxon>Cyclobacteriaceae</taxon>
        <taxon>Echinicola</taxon>
    </lineage>
</organism>
<dbReference type="AlphaFoldDB" id="L0FUQ7"/>
<dbReference type="PATRIC" id="fig|926556.3.peg.197"/>
<dbReference type="Pfam" id="PF11307">
    <property type="entry name" value="DUF3109"/>
    <property type="match status" value="1"/>
</dbReference>
<dbReference type="InterPro" id="IPR021458">
    <property type="entry name" value="Rv0495c"/>
</dbReference>
<dbReference type="eggNOG" id="COG0727">
    <property type="taxonomic scope" value="Bacteria"/>
</dbReference>
<evidence type="ECO:0000256" key="1">
    <source>
        <dbReference type="ARBA" id="ARBA00093770"/>
    </source>
</evidence>
<dbReference type="HOGENOM" id="CLU_097451_0_0_10"/>
<protein>
    <submittedName>
        <fullName evidence="2">Uncharacterized protein</fullName>
    </submittedName>
</protein>
<name>L0FUQ7_ECHVK</name>
<reference evidence="3" key="1">
    <citation type="submission" date="2012-02" db="EMBL/GenBank/DDBJ databases">
        <title>The complete genome of Echinicola vietnamensis DSM 17526.</title>
        <authorList>
            <person name="Lucas S."/>
            <person name="Copeland A."/>
            <person name="Lapidus A."/>
            <person name="Glavina del Rio T."/>
            <person name="Dalin E."/>
            <person name="Tice H."/>
            <person name="Bruce D."/>
            <person name="Goodwin L."/>
            <person name="Pitluck S."/>
            <person name="Peters L."/>
            <person name="Ovchinnikova G."/>
            <person name="Teshima H."/>
            <person name="Kyrpides N."/>
            <person name="Mavromatis K."/>
            <person name="Ivanova N."/>
            <person name="Brettin T."/>
            <person name="Detter J.C."/>
            <person name="Han C."/>
            <person name="Larimer F."/>
            <person name="Land M."/>
            <person name="Hauser L."/>
            <person name="Markowitz V."/>
            <person name="Cheng J.-F."/>
            <person name="Hugenholtz P."/>
            <person name="Woyke T."/>
            <person name="Wu D."/>
            <person name="Brambilla E."/>
            <person name="Klenk H.-P."/>
            <person name="Eisen J.A."/>
        </authorList>
    </citation>
    <scope>NUCLEOTIDE SEQUENCE [LARGE SCALE GENOMIC DNA]</scope>
    <source>
        <strain evidence="3">DSM 17526 / LMG 23754 / KMM 6221</strain>
    </source>
</reference>
<accession>L0FUQ7</accession>
<evidence type="ECO:0000313" key="2">
    <source>
        <dbReference type="EMBL" id="AGA76491.1"/>
    </source>
</evidence>
<dbReference type="STRING" id="926556.Echvi_0194"/>
<dbReference type="EMBL" id="CP003346">
    <property type="protein sequence ID" value="AGA76491.1"/>
    <property type="molecule type" value="Genomic_DNA"/>
</dbReference>
<evidence type="ECO:0000313" key="3">
    <source>
        <dbReference type="Proteomes" id="UP000010796"/>
    </source>
</evidence>
<dbReference type="Proteomes" id="UP000010796">
    <property type="component" value="Chromosome"/>
</dbReference>
<proteinExistence type="inferred from homology"/>
<gene>
    <name evidence="2" type="ordered locus">Echvi_0194</name>
</gene>
<keyword evidence="3" id="KW-1185">Reference proteome</keyword>
<dbReference type="KEGG" id="evi:Echvi_0194"/>
<sequence length="216" mass="24763">MLCPLAMLWSEERDKHHTFFTFVHEKRQFMILVGNAVLSDDLKEHFFVCNLEKCKGACCVEGDAGAPLEDDETKVLEELYPKIKKYLTPQGIKAIEEQGTWVIDQEGEKGTPTINNRECAYALRDENGTLKCGIEEAHIQGEIDYKKPLSCHLYPVRVTKYDEYDALNYDRWDICSPACGLGKELNVPIYKFVKDALIRKYGVAWYEELVADIEGK</sequence>
<comment type="similarity">
    <text evidence="1">Belongs to the Rv0495c family.</text>
</comment>